<dbReference type="GO" id="GO:0001709">
    <property type="term" value="P:cell fate determination"/>
    <property type="evidence" value="ECO:0007669"/>
    <property type="project" value="TreeGrafter"/>
</dbReference>
<dbReference type="Pfam" id="PF24068">
    <property type="entry name" value="TPD1_C"/>
    <property type="match status" value="1"/>
</dbReference>
<dbReference type="PANTHER" id="PTHR33184:SF32">
    <property type="entry name" value="EXPRESSED PROTEIN"/>
    <property type="match status" value="1"/>
</dbReference>
<dbReference type="EMBL" id="LR746273">
    <property type="protein sequence ID" value="CAA7403762.1"/>
    <property type="molecule type" value="Genomic_DNA"/>
</dbReference>
<dbReference type="OrthoDB" id="603213at2759"/>
<evidence type="ECO:0000256" key="1">
    <source>
        <dbReference type="ARBA" id="ARBA00022729"/>
    </source>
</evidence>
<keyword evidence="4" id="KW-1185">Reference proteome</keyword>
<gene>
    <name evidence="3" type="ORF">SI8410_10014440</name>
</gene>
<sequence>MAGVPRMLFLLLLAITSQVSGQPCIQTNLRTTGARQGLDLEFEVEIKNVCTCAQRGVRIDAPGFASQKLVEPKIFRRDGTAFLVNGGNPIPGGGAVKFTYWWDHAAHFSLAGSLPAC</sequence>
<organism evidence="3 4">
    <name type="scientific">Spirodela intermedia</name>
    <name type="common">Intermediate duckweed</name>
    <dbReference type="NCBI Taxonomy" id="51605"/>
    <lineage>
        <taxon>Eukaryota</taxon>
        <taxon>Viridiplantae</taxon>
        <taxon>Streptophyta</taxon>
        <taxon>Embryophyta</taxon>
        <taxon>Tracheophyta</taxon>
        <taxon>Spermatophyta</taxon>
        <taxon>Magnoliopsida</taxon>
        <taxon>Liliopsida</taxon>
        <taxon>Araceae</taxon>
        <taxon>Lemnoideae</taxon>
        <taxon>Spirodela</taxon>
    </lineage>
</organism>
<dbReference type="InterPro" id="IPR040361">
    <property type="entry name" value="TPD1"/>
</dbReference>
<evidence type="ECO:0000313" key="4">
    <source>
        <dbReference type="Proteomes" id="UP000663760"/>
    </source>
</evidence>
<name>A0A7I8L205_SPIIN</name>
<dbReference type="AlphaFoldDB" id="A0A7I8L205"/>
<accession>A0A7I8L205</accession>
<reference evidence="3" key="1">
    <citation type="submission" date="2020-02" db="EMBL/GenBank/DDBJ databases">
        <authorList>
            <person name="Scholz U."/>
            <person name="Mascher M."/>
            <person name="Fiebig A."/>
        </authorList>
    </citation>
    <scope>NUCLEOTIDE SEQUENCE</scope>
</reference>
<evidence type="ECO:0000256" key="2">
    <source>
        <dbReference type="SAM" id="SignalP"/>
    </source>
</evidence>
<feature type="chain" id="PRO_5029830174" evidence="2">
    <location>
        <begin position="22"/>
        <end position="117"/>
    </location>
</feature>
<proteinExistence type="predicted"/>
<dbReference type="PANTHER" id="PTHR33184">
    <property type="entry name" value="PROTEIN TAPETUM DETERMINANT 1-LIKE-RELATED"/>
    <property type="match status" value="1"/>
</dbReference>
<protein>
    <submittedName>
        <fullName evidence="3">Uncharacterized protein</fullName>
    </submittedName>
</protein>
<keyword evidence="1 2" id="KW-0732">Signal</keyword>
<dbReference type="Proteomes" id="UP000663760">
    <property type="component" value="Chromosome 10"/>
</dbReference>
<evidence type="ECO:0000313" key="3">
    <source>
        <dbReference type="EMBL" id="CAA7403762.1"/>
    </source>
</evidence>
<feature type="signal peptide" evidence="2">
    <location>
        <begin position="1"/>
        <end position="21"/>
    </location>
</feature>